<proteinExistence type="inferred from homology"/>
<comment type="similarity">
    <text evidence="1">Belongs to the glycosyl hydrolase 16 family.</text>
</comment>
<name>A0A7S3ZX65_9STRA</name>
<dbReference type="InterPro" id="IPR000757">
    <property type="entry name" value="Beta-glucanase-like"/>
</dbReference>
<dbReference type="Pfam" id="PF00722">
    <property type="entry name" value="Glyco_hydro_16"/>
    <property type="match status" value="1"/>
</dbReference>
<evidence type="ECO:0000313" key="3">
    <source>
        <dbReference type="EMBL" id="CAE0696563.1"/>
    </source>
</evidence>
<dbReference type="GO" id="GO:0005975">
    <property type="term" value="P:carbohydrate metabolic process"/>
    <property type="evidence" value="ECO:0007669"/>
    <property type="project" value="InterPro"/>
</dbReference>
<dbReference type="EMBL" id="HBIW01013968">
    <property type="protein sequence ID" value="CAE0696563.1"/>
    <property type="molecule type" value="Transcribed_RNA"/>
</dbReference>
<dbReference type="GO" id="GO:0004553">
    <property type="term" value="F:hydrolase activity, hydrolyzing O-glycosyl compounds"/>
    <property type="evidence" value="ECO:0007669"/>
    <property type="project" value="InterPro"/>
</dbReference>
<dbReference type="PANTHER" id="PTHR10963">
    <property type="entry name" value="GLYCOSYL HYDROLASE-RELATED"/>
    <property type="match status" value="1"/>
</dbReference>
<dbReference type="PROSITE" id="PS51762">
    <property type="entry name" value="GH16_2"/>
    <property type="match status" value="1"/>
</dbReference>
<reference evidence="3" key="1">
    <citation type="submission" date="2021-01" db="EMBL/GenBank/DDBJ databases">
        <authorList>
            <person name="Corre E."/>
            <person name="Pelletier E."/>
            <person name="Niang G."/>
            <person name="Scheremetjew M."/>
            <person name="Finn R."/>
            <person name="Kale V."/>
            <person name="Holt S."/>
            <person name="Cochrane G."/>
            <person name="Meng A."/>
            <person name="Brown T."/>
            <person name="Cohen L."/>
        </authorList>
    </citation>
    <scope>NUCLEOTIDE SEQUENCE</scope>
    <source>
        <strain evidence="3">CCMP1756</strain>
    </source>
</reference>
<dbReference type="AlphaFoldDB" id="A0A7S3ZX65"/>
<gene>
    <name evidence="3" type="ORF">PCAL00307_LOCUS11999</name>
</gene>
<evidence type="ECO:0000259" key="2">
    <source>
        <dbReference type="PROSITE" id="PS51762"/>
    </source>
</evidence>
<protein>
    <recommendedName>
        <fullName evidence="2">GH16 domain-containing protein</fullName>
    </recommendedName>
</protein>
<dbReference type="CDD" id="cd08023">
    <property type="entry name" value="GH16_laminarinase_like"/>
    <property type="match status" value="1"/>
</dbReference>
<dbReference type="InterPro" id="IPR050546">
    <property type="entry name" value="Glycosyl_Hydrlase_16"/>
</dbReference>
<organism evidence="3">
    <name type="scientific">Pelagomonas calceolata</name>
    <dbReference type="NCBI Taxonomy" id="35677"/>
    <lineage>
        <taxon>Eukaryota</taxon>
        <taxon>Sar</taxon>
        <taxon>Stramenopiles</taxon>
        <taxon>Ochrophyta</taxon>
        <taxon>Pelagophyceae</taxon>
        <taxon>Pelagomonadales</taxon>
        <taxon>Pelagomonadaceae</taxon>
        <taxon>Pelagomonas</taxon>
    </lineage>
</organism>
<evidence type="ECO:0000256" key="1">
    <source>
        <dbReference type="ARBA" id="ARBA00006865"/>
    </source>
</evidence>
<dbReference type="Gene3D" id="2.60.120.200">
    <property type="match status" value="1"/>
</dbReference>
<dbReference type="SUPFAM" id="SSF49899">
    <property type="entry name" value="Concanavalin A-like lectins/glucanases"/>
    <property type="match status" value="1"/>
</dbReference>
<dbReference type="PANTHER" id="PTHR10963:SF55">
    <property type="entry name" value="GLYCOSIDE HYDROLASE FAMILY 16 PROTEIN"/>
    <property type="match status" value="1"/>
</dbReference>
<feature type="domain" description="GH16" evidence="2">
    <location>
        <begin position="1"/>
        <end position="150"/>
    </location>
</feature>
<sequence length="150" mass="17124">MPSTPSTRRQLDSRAGSVYGKWPLSGEIDLMENVGWEPGVVRASIHTARNHRRRGNHNRRVSGVKDAHTAFHVYACDWTPDRVEFFVDDRKFYSYKNEGRGAEQWPFDQDFHLILNVAVGGAWAARRGIDDSAFPCAMEVAFVKVFQRRG</sequence>
<accession>A0A7S3ZX65</accession>
<dbReference type="InterPro" id="IPR013320">
    <property type="entry name" value="ConA-like_dom_sf"/>
</dbReference>